<accession>A0A8S1JV62</accession>
<feature type="domain" description="Cation-transporting P-type ATPase C-terminal" evidence="5">
    <location>
        <begin position="276"/>
        <end position="378"/>
    </location>
</feature>
<feature type="transmembrane region" description="Helical" evidence="4">
    <location>
        <begin position="358"/>
        <end position="378"/>
    </location>
</feature>
<organism evidence="6 7">
    <name type="scientific">Paramecium primaurelia</name>
    <dbReference type="NCBI Taxonomy" id="5886"/>
    <lineage>
        <taxon>Eukaryota</taxon>
        <taxon>Sar</taxon>
        <taxon>Alveolata</taxon>
        <taxon>Ciliophora</taxon>
        <taxon>Intramacronucleata</taxon>
        <taxon>Oligohymenophorea</taxon>
        <taxon>Peniculida</taxon>
        <taxon>Parameciidae</taxon>
        <taxon>Paramecium</taxon>
    </lineage>
</organism>
<comment type="caution">
    <text evidence="6">The sequence shown here is derived from an EMBL/GenBank/DDBJ whole genome shotgun (WGS) entry which is preliminary data.</text>
</comment>
<dbReference type="AlphaFoldDB" id="A0A8S1JV62"/>
<keyword evidence="7" id="KW-1185">Reference proteome</keyword>
<evidence type="ECO:0000313" key="6">
    <source>
        <dbReference type="EMBL" id="CAD8046744.1"/>
    </source>
</evidence>
<dbReference type="Pfam" id="PF00689">
    <property type="entry name" value="Cation_ATPase_C"/>
    <property type="match status" value="1"/>
</dbReference>
<comment type="subcellular location">
    <subcellularLocation>
        <location evidence="1">Endomembrane system</location>
        <topology evidence="1">Multi-pass membrane protein</topology>
    </subcellularLocation>
</comment>
<protein>
    <recommendedName>
        <fullName evidence="5">Cation-transporting P-type ATPase C-terminal domain-containing protein</fullName>
    </recommendedName>
</protein>
<dbReference type="Proteomes" id="UP000688137">
    <property type="component" value="Unassembled WGS sequence"/>
</dbReference>
<keyword evidence="4" id="KW-0472">Membrane</keyword>
<keyword evidence="2" id="KW-0479">Metal-binding</keyword>
<dbReference type="GO" id="GO:0046872">
    <property type="term" value="F:metal ion binding"/>
    <property type="evidence" value="ECO:0007669"/>
    <property type="project" value="UniProtKB-KW"/>
</dbReference>
<keyword evidence="4" id="KW-1133">Transmembrane helix</keyword>
<gene>
    <name evidence="6" type="ORF">PPRIM_AZ9-3.1.T0110080</name>
</gene>
<name>A0A8S1JV62_PARPR</name>
<dbReference type="InterPro" id="IPR006068">
    <property type="entry name" value="ATPase_P-typ_cation-transptr_C"/>
</dbReference>
<evidence type="ECO:0000256" key="1">
    <source>
        <dbReference type="ARBA" id="ARBA00004127"/>
    </source>
</evidence>
<proteinExistence type="predicted"/>
<dbReference type="PANTHER" id="PTHR24093">
    <property type="entry name" value="CATION TRANSPORTING ATPASE"/>
    <property type="match status" value="1"/>
</dbReference>
<evidence type="ECO:0000256" key="4">
    <source>
        <dbReference type="SAM" id="Phobius"/>
    </source>
</evidence>
<dbReference type="EMBL" id="CAJJDM010000008">
    <property type="protein sequence ID" value="CAD8046744.1"/>
    <property type="molecule type" value="Genomic_DNA"/>
</dbReference>
<dbReference type="GO" id="GO:0005886">
    <property type="term" value="C:plasma membrane"/>
    <property type="evidence" value="ECO:0007669"/>
    <property type="project" value="TreeGrafter"/>
</dbReference>
<dbReference type="GO" id="GO:0012505">
    <property type="term" value="C:endomembrane system"/>
    <property type="evidence" value="ECO:0007669"/>
    <property type="project" value="UniProtKB-SubCell"/>
</dbReference>
<feature type="transmembrane region" description="Helical" evidence="4">
    <location>
        <begin position="323"/>
        <end position="346"/>
    </location>
</feature>
<feature type="transmembrane region" description="Helical" evidence="4">
    <location>
        <begin position="285"/>
        <end position="302"/>
    </location>
</feature>
<sequence>MNLLKKATTVICSVQEHQEVDQKIIHLCIDSKCQISKKALCGLCLGEEHYGHKSINLSTLDTLIKNEWTREIKQYNQKNKDLTDSIQMSINAILNKVKLLQDQISQFVNQDMQESKVGILKRKYIDQPNLTEKDYEQLAKEICDIIHYNNGVPDFKPIDYEPNDKFQSDKFLPEYKDAYDTSVFSGPKIRFKYSNHNCVTDFESLKSLGLTKLNYTQSTDNPDDSDKCLKTQCVCQNEECYEIQCPPCLYNEDSCSIVASGRLMTVQGDQDYYIMYNIEHEGSRHFTYVFNVFIMLQLFNFLNSRRITDEINFLDNITNHSAFLIIVPFIFCIQVLMVTFGSGAIGLYSCYGLQIKQWLIGIGFGSISLLGCLILKLIPEDNFCKQLGPQKIVPIQQEVKISQQKVEQSENALAKHYNSISRHPDQ</sequence>
<reference evidence="6" key="1">
    <citation type="submission" date="2021-01" db="EMBL/GenBank/DDBJ databases">
        <authorList>
            <consortium name="Genoscope - CEA"/>
            <person name="William W."/>
        </authorList>
    </citation>
    <scope>NUCLEOTIDE SEQUENCE</scope>
</reference>
<evidence type="ECO:0000256" key="3">
    <source>
        <dbReference type="ARBA" id="ARBA00022842"/>
    </source>
</evidence>
<evidence type="ECO:0000313" key="7">
    <source>
        <dbReference type="Proteomes" id="UP000688137"/>
    </source>
</evidence>
<keyword evidence="3" id="KW-0460">Magnesium</keyword>
<keyword evidence="4" id="KW-0812">Transmembrane</keyword>
<evidence type="ECO:0000259" key="5">
    <source>
        <dbReference type="Pfam" id="PF00689"/>
    </source>
</evidence>
<evidence type="ECO:0000256" key="2">
    <source>
        <dbReference type="ARBA" id="ARBA00022723"/>
    </source>
</evidence>
<dbReference type="PANTHER" id="PTHR24093:SF369">
    <property type="entry name" value="CALCIUM-TRANSPORTING ATPASE"/>
    <property type="match status" value="1"/>
</dbReference>
<dbReference type="GO" id="GO:0005388">
    <property type="term" value="F:P-type calcium transporter activity"/>
    <property type="evidence" value="ECO:0007669"/>
    <property type="project" value="TreeGrafter"/>
</dbReference>